<dbReference type="EMBL" id="LHCI01000106">
    <property type="protein sequence ID" value="KOX90733.1"/>
    <property type="molecule type" value="Genomic_DNA"/>
</dbReference>
<keyword evidence="5" id="KW-0029">Amino-acid transport</keyword>
<feature type="domain" description="ABC transporter" evidence="6">
    <location>
        <begin position="2"/>
        <end position="247"/>
    </location>
</feature>
<dbReference type="GO" id="GO:0005524">
    <property type="term" value="F:ATP binding"/>
    <property type="evidence" value="ECO:0007669"/>
    <property type="project" value="UniProtKB-KW"/>
</dbReference>
<keyword evidence="2" id="KW-0813">Transport</keyword>
<dbReference type="GO" id="GO:0015807">
    <property type="term" value="P:L-amino acid transport"/>
    <property type="evidence" value="ECO:0007669"/>
    <property type="project" value="TreeGrafter"/>
</dbReference>
<organism evidence="7 8">
    <name type="scientific">Thermus aquaticus</name>
    <dbReference type="NCBI Taxonomy" id="271"/>
    <lineage>
        <taxon>Bacteria</taxon>
        <taxon>Thermotogati</taxon>
        <taxon>Deinococcota</taxon>
        <taxon>Deinococci</taxon>
        <taxon>Thermales</taxon>
        <taxon>Thermaceae</taxon>
        <taxon>Thermus</taxon>
    </lineage>
</organism>
<reference evidence="7 8" key="1">
    <citation type="submission" date="2015-07" db="EMBL/GenBank/DDBJ databases">
        <authorList>
            <person name="Noorani M."/>
        </authorList>
    </citation>
    <scope>NUCLEOTIDE SEQUENCE [LARGE SCALE GENOMIC DNA]</scope>
    <source>
        <strain evidence="8">ATCC 25104 / DSM 625 / JCM 10724 / NBRC 103206 / NCIMB 11243 / YT-1</strain>
    </source>
</reference>
<evidence type="ECO:0000256" key="2">
    <source>
        <dbReference type="ARBA" id="ARBA00022448"/>
    </source>
</evidence>
<gene>
    <name evidence="7" type="primary">livF_7</name>
    <name evidence="7" type="ORF">BVI061214_01927</name>
</gene>
<dbReference type="InterPro" id="IPR027417">
    <property type="entry name" value="P-loop_NTPase"/>
</dbReference>
<dbReference type="RefSeq" id="WP_053768230.1">
    <property type="nucleotide sequence ID" value="NZ_LHCI01000106.1"/>
</dbReference>
<comment type="similarity">
    <text evidence="1">Belongs to the ABC transporter superfamily.</text>
</comment>
<dbReference type="PANTHER" id="PTHR43820:SF4">
    <property type="entry name" value="HIGH-AFFINITY BRANCHED-CHAIN AMINO ACID TRANSPORT ATP-BINDING PROTEIN LIVF"/>
    <property type="match status" value="1"/>
</dbReference>
<comment type="caution">
    <text evidence="7">The sequence shown here is derived from an EMBL/GenBank/DDBJ whole genome shotgun (WGS) entry which is preliminary data.</text>
</comment>
<evidence type="ECO:0000256" key="1">
    <source>
        <dbReference type="ARBA" id="ARBA00005417"/>
    </source>
</evidence>
<dbReference type="GO" id="GO:0015658">
    <property type="term" value="F:branched-chain amino acid transmembrane transporter activity"/>
    <property type="evidence" value="ECO:0007669"/>
    <property type="project" value="TreeGrafter"/>
</dbReference>
<dbReference type="Gene3D" id="3.40.50.300">
    <property type="entry name" value="P-loop containing nucleotide triphosphate hydrolases"/>
    <property type="match status" value="1"/>
</dbReference>
<evidence type="ECO:0000256" key="5">
    <source>
        <dbReference type="ARBA" id="ARBA00022970"/>
    </source>
</evidence>
<evidence type="ECO:0000313" key="8">
    <source>
        <dbReference type="Proteomes" id="UP000037685"/>
    </source>
</evidence>
<dbReference type="InterPro" id="IPR017871">
    <property type="entry name" value="ABC_transporter-like_CS"/>
</dbReference>
<accession>A0A0N0U8U0</accession>
<proteinExistence type="inferred from homology"/>
<dbReference type="CDD" id="cd03224">
    <property type="entry name" value="ABC_TM1139_LivF_branched"/>
    <property type="match status" value="1"/>
</dbReference>
<dbReference type="SUPFAM" id="SSF52540">
    <property type="entry name" value="P-loop containing nucleoside triphosphate hydrolases"/>
    <property type="match status" value="1"/>
</dbReference>
<evidence type="ECO:0000259" key="6">
    <source>
        <dbReference type="PROSITE" id="PS50893"/>
    </source>
</evidence>
<dbReference type="AlphaFoldDB" id="A0A0N0U8U0"/>
<evidence type="ECO:0000256" key="3">
    <source>
        <dbReference type="ARBA" id="ARBA00022741"/>
    </source>
</evidence>
<evidence type="ECO:0000313" key="7">
    <source>
        <dbReference type="EMBL" id="KOX90733.1"/>
    </source>
</evidence>
<dbReference type="InterPro" id="IPR052156">
    <property type="entry name" value="BCAA_Transport_ATP-bd_LivF"/>
</dbReference>
<dbReference type="PROSITE" id="PS00211">
    <property type="entry name" value="ABC_TRANSPORTER_1"/>
    <property type="match status" value="1"/>
</dbReference>
<sequence length="247" mass="27385">MLEVRGLSLLYGKAQILFGLDLEVRQGELVCLVGPNGAGKTSFLRAISGLVRLEAHLHRGTKAEEIRLEGEVRFQGQRVDHLLPHQIARLGLVLCPERRRPFRELTVEENLLAGGLLLPKAAVRQQLAFVYELFPRLYERRAQRAGDLSGGEQQMLALGRALMARPKLLAVDEPSTGLAPKVRALVFEQIQRIRGEGVTVLLVEQEAARALAMADRAYVLSNGRLVRQGPAQELLGDVQFQKTYLGL</sequence>
<dbReference type="PATRIC" id="fig|271.14.peg.2002"/>
<dbReference type="Pfam" id="PF00005">
    <property type="entry name" value="ABC_tran"/>
    <property type="match status" value="1"/>
</dbReference>
<keyword evidence="3" id="KW-0547">Nucleotide-binding</keyword>
<dbReference type="PANTHER" id="PTHR43820">
    <property type="entry name" value="HIGH-AFFINITY BRANCHED-CHAIN AMINO ACID TRANSPORT ATP-BINDING PROTEIN LIVF"/>
    <property type="match status" value="1"/>
</dbReference>
<name>A0A0N0U8U0_THEAQ</name>
<dbReference type="SMART" id="SM00382">
    <property type="entry name" value="AAA"/>
    <property type="match status" value="1"/>
</dbReference>
<evidence type="ECO:0000256" key="4">
    <source>
        <dbReference type="ARBA" id="ARBA00022840"/>
    </source>
</evidence>
<dbReference type="InterPro" id="IPR003593">
    <property type="entry name" value="AAA+_ATPase"/>
</dbReference>
<protein>
    <submittedName>
        <fullName evidence="7">High-affinity branched-chain amino acid transport ATP-binding protein LivF</fullName>
    </submittedName>
</protein>
<dbReference type="Proteomes" id="UP000037685">
    <property type="component" value="Unassembled WGS sequence"/>
</dbReference>
<dbReference type="GO" id="GO:0016887">
    <property type="term" value="F:ATP hydrolysis activity"/>
    <property type="evidence" value="ECO:0007669"/>
    <property type="project" value="InterPro"/>
</dbReference>
<dbReference type="InterPro" id="IPR003439">
    <property type="entry name" value="ABC_transporter-like_ATP-bd"/>
</dbReference>
<dbReference type="PROSITE" id="PS50893">
    <property type="entry name" value="ABC_TRANSPORTER_2"/>
    <property type="match status" value="1"/>
</dbReference>
<keyword evidence="4 7" id="KW-0067">ATP-binding</keyword>